<accession>A0ABP8IS06</accession>
<sequence>MPLTDYEHKHPVYQFYIEADEPLEKKLEAVKEYLLRYKDDYDFTDSRDGGEHTWYNIRVETRTEGMPKLLIKLPQNSEQNKVEVAAFDKVWTDTLELSCNLHDLWNGTGYWVFKRRTLDCKKSVLEQFVKEVAGFNIDINPAFNSGESFRAVAHTDTGKVELIINYHPERLGEAVDLERAYLEYTTN</sequence>
<gene>
    <name evidence="1" type="ORF">GCM10023185_42160</name>
</gene>
<protein>
    <submittedName>
        <fullName evidence="1">Uncharacterized protein</fullName>
    </submittedName>
</protein>
<name>A0ABP8IS06_9BACT</name>
<organism evidence="1 2">
    <name type="scientific">Hymenobacter saemangeumensis</name>
    <dbReference type="NCBI Taxonomy" id="1084522"/>
    <lineage>
        <taxon>Bacteria</taxon>
        <taxon>Pseudomonadati</taxon>
        <taxon>Bacteroidota</taxon>
        <taxon>Cytophagia</taxon>
        <taxon>Cytophagales</taxon>
        <taxon>Hymenobacteraceae</taxon>
        <taxon>Hymenobacter</taxon>
    </lineage>
</organism>
<reference evidence="2" key="1">
    <citation type="journal article" date="2019" name="Int. J. Syst. Evol. Microbiol.">
        <title>The Global Catalogue of Microorganisms (GCM) 10K type strain sequencing project: providing services to taxonomists for standard genome sequencing and annotation.</title>
        <authorList>
            <consortium name="The Broad Institute Genomics Platform"/>
            <consortium name="The Broad Institute Genome Sequencing Center for Infectious Disease"/>
            <person name="Wu L."/>
            <person name="Ma J."/>
        </authorList>
    </citation>
    <scope>NUCLEOTIDE SEQUENCE [LARGE SCALE GENOMIC DNA]</scope>
    <source>
        <strain evidence="2">JCM 17923</strain>
    </source>
</reference>
<dbReference type="Proteomes" id="UP001501153">
    <property type="component" value="Unassembled WGS sequence"/>
</dbReference>
<dbReference type="RefSeq" id="WP_345238138.1">
    <property type="nucleotide sequence ID" value="NZ_BAABGZ010000080.1"/>
</dbReference>
<proteinExistence type="predicted"/>
<evidence type="ECO:0000313" key="2">
    <source>
        <dbReference type="Proteomes" id="UP001501153"/>
    </source>
</evidence>
<evidence type="ECO:0000313" key="1">
    <source>
        <dbReference type="EMBL" id="GAA4368956.1"/>
    </source>
</evidence>
<dbReference type="EMBL" id="BAABGZ010000080">
    <property type="protein sequence ID" value="GAA4368956.1"/>
    <property type="molecule type" value="Genomic_DNA"/>
</dbReference>
<keyword evidence="2" id="KW-1185">Reference proteome</keyword>
<comment type="caution">
    <text evidence="1">The sequence shown here is derived from an EMBL/GenBank/DDBJ whole genome shotgun (WGS) entry which is preliminary data.</text>
</comment>